<feature type="transmembrane region" description="Helical" evidence="2">
    <location>
        <begin position="174"/>
        <end position="192"/>
    </location>
</feature>
<keyword evidence="2" id="KW-0812">Transmembrane</keyword>
<feature type="transmembrane region" description="Helical" evidence="2">
    <location>
        <begin position="87"/>
        <end position="103"/>
    </location>
</feature>
<dbReference type="AlphaFoldDB" id="A0A174ZJ72"/>
<evidence type="ECO:0000313" key="4">
    <source>
        <dbReference type="EMBL" id="CUQ83250.1"/>
    </source>
</evidence>
<evidence type="ECO:0000313" key="5">
    <source>
        <dbReference type="Proteomes" id="UP000095662"/>
    </source>
</evidence>
<reference evidence="4 5" key="1">
    <citation type="submission" date="2015-09" db="EMBL/GenBank/DDBJ databases">
        <authorList>
            <consortium name="Pathogen Informatics"/>
        </authorList>
    </citation>
    <scope>NUCLEOTIDE SEQUENCE [LARGE SCALE GENOMIC DNA]</scope>
    <source>
        <strain evidence="4 5">2789STDY5834928</strain>
    </source>
</reference>
<evidence type="ECO:0000256" key="1">
    <source>
        <dbReference type="SAM" id="MobiDB-lite"/>
    </source>
</evidence>
<dbReference type="SUPFAM" id="SSF54001">
    <property type="entry name" value="Cysteine proteinases"/>
    <property type="match status" value="1"/>
</dbReference>
<protein>
    <submittedName>
        <fullName evidence="4">Uncharacterized protein conserved in bacteria</fullName>
    </submittedName>
</protein>
<dbReference type="OrthoDB" id="9804872at2"/>
<organism evidence="4 5">
    <name type="scientific">[Eubacterium] siraeum</name>
    <dbReference type="NCBI Taxonomy" id="39492"/>
    <lineage>
        <taxon>Bacteria</taxon>
        <taxon>Bacillati</taxon>
        <taxon>Bacillota</taxon>
        <taxon>Clostridia</taxon>
        <taxon>Eubacteriales</taxon>
        <taxon>Oscillospiraceae</taxon>
        <taxon>Oscillospiraceae incertae sedis</taxon>
    </lineage>
</organism>
<feature type="transmembrane region" description="Helical" evidence="2">
    <location>
        <begin position="268"/>
        <end position="285"/>
    </location>
</feature>
<feature type="transmembrane region" description="Helical" evidence="2">
    <location>
        <begin position="62"/>
        <end position="82"/>
    </location>
</feature>
<proteinExistence type="predicted"/>
<accession>A0A174ZJ72</accession>
<dbReference type="Proteomes" id="UP000095662">
    <property type="component" value="Unassembled WGS sequence"/>
</dbReference>
<feature type="transmembrane region" description="Helical" evidence="2">
    <location>
        <begin position="198"/>
        <end position="215"/>
    </location>
</feature>
<evidence type="ECO:0000256" key="2">
    <source>
        <dbReference type="SAM" id="Phobius"/>
    </source>
</evidence>
<dbReference type="InterPro" id="IPR038765">
    <property type="entry name" value="Papain-like_cys_pep_sf"/>
</dbReference>
<keyword evidence="2" id="KW-0472">Membrane</keyword>
<dbReference type="InterPro" id="IPR002931">
    <property type="entry name" value="Transglutaminase-like"/>
</dbReference>
<dbReference type="Pfam" id="PF01841">
    <property type="entry name" value="Transglut_core"/>
    <property type="match status" value="1"/>
</dbReference>
<dbReference type="STRING" id="39492.ERS852540_00644"/>
<dbReference type="InterPro" id="IPR052901">
    <property type="entry name" value="Bact_TGase-like"/>
</dbReference>
<sequence>MKRNNSKKGSSAKQQTIVLVGNTYRRNVNPIPVIAVKLVLAYMLTVGTVMSFINIYAIPFEFGSAIAQVLLFVTAFMPVFIFIKKRYALPAFAVGAAIVYFFFHKSINESLILFKDYIFIQLDSRLLSTLQYVPVNSHAFLTRTQDFVSGMNTAMLILTCIISFICVLCCYKKFHPIAVIVTWSVMFIPSFMSEDADYSVYILLAATAFFGLLAINSANGFYSNVPVNNANGAKNKPSNDEKTFRKNLRKKNPLQTAKSELSRYSRNCLCGILAAVITFGATFGSQKLFPDMSYIDTENIINSTVKFFTDIGEYFSLAFSGNAGGLFNGYFSSDNFLINNNIELNAPPQSANEPVLKVRSTYETGMYLVGDIGVDFTGKSWVSIRKKVGKDQLYSGEYNISDSFSPEKIAQVEQYMRLFGGLTQKTLTPADYSYIYEHSESPGYAGIRLAMEENDFSEYRFNPNYMYSSQSISIEYLKNTSIVFKPFLPDNNAYMKNENFDYYGDTIIRIADRKNWMKSFETNVLIPANIGTFVFADDAMTDSDKASLLYSLGFGSYSDAMTYIEDKKEYDRYVRNTYTTVPENEKENIRKFLDEFEGKDGDNAGTVDNELLYVYGMCEYLRSHYAYSLTADNTSDKSNTMLGNFLFGTKQGHCALYASAMTLALREKGIPARYITGFTTGKLELNGSTGMYEKTIHENSLHAWVEVYTEDFGWLPFDPTGYGGSSISGDYIDPSQTDAPVTTAPPQTTSTTVTTTVSPSQTTAATPPVTSAPSDNSSDNSGNNPGSDTPVKTDYSLLIKIAFAVLGVIALTALIFAFIKSVKRKNENRMKSFRKSKDTVSAVKDMYGFIMKLFGTTDLVPCDNELPLEFAVRADEKLKTLGTDTSLVRIMNIIEKAEFSKEEISEQERAEVYLYTKQLYALVLQNSGRIKRMWIKVTF</sequence>
<dbReference type="EMBL" id="CZBY01000004">
    <property type="protein sequence ID" value="CUQ83250.1"/>
    <property type="molecule type" value="Genomic_DNA"/>
</dbReference>
<feature type="transmembrane region" description="Helical" evidence="2">
    <location>
        <begin position="147"/>
        <end position="167"/>
    </location>
</feature>
<gene>
    <name evidence="4" type="ORF">ERS852540_00644</name>
</gene>
<keyword evidence="2" id="KW-1133">Transmembrane helix</keyword>
<dbReference type="Gene3D" id="3.10.620.30">
    <property type="match status" value="1"/>
</dbReference>
<feature type="transmembrane region" description="Helical" evidence="2">
    <location>
        <begin position="797"/>
        <end position="819"/>
    </location>
</feature>
<name>A0A174ZJ72_9FIRM</name>
<dbReference type="PANTHER" id="PTHR42736">
    <property type="entry name" value="PROTEIN-GLUTAMINE GAMMA-GLUTAMYLTRANSFERASE"/>
    <property type="match status" value="1"/>
</dbReference>
<feature type="domain" description="Transglutaminase-like" evidence="3">
    <location>
        <begin position="646"/>
        <end position="721"/>
    </location>
</feature>
<dbReference type="SMART" id="SM00460">
    <property type="entry name" value="TGc"/>
    <property type="match status" value="1"/>
</dbReference>
<dbReference type="PANTHER" id="PTHR42736:SF1">
    <property type="entry name" value="PROTEIN-GLUTAMINE GAMMA-GLUTAMYLTRANSFERASE"/>
    <property type="match status" value="1"/>
</dbReference>
<feature type="region of interest" description="Disordered" evidence="1">
    <location>
        <begin position="733"/>
        <end position="788"/>
    </location>
</feature>
<evidence type="ECO:0000259" key="3">
    <source>
        <dbReference type="SMART" id="SM00460"/>
    </source>
</evidence>
<feature type="transmembrane region" description="Helical" evidence="2">
    <location>
        <begin position="34"/>
        <end position="56"/>
    </location>
</feature>